<dbReference type="STRING" id="1071378.G0W7T6"/>
<evidence type="ECO:0008006" key="5">
    <source>
        <dbReference type="Google" id="ProtNLM"/>
    </source>
</evidence>
<dbReference type="GO" id="GO:0034476">
    <property type="term" value="P:U5 snRNA 3'-end processing"/>
    <property type="evidence" value="ECO:0007669"/>
    <property type="project" value="EnsemblFungi"/>
</dbReference>
<dbReference type="GO" id="GO:0071051">
    <property type="term" value="P:poly(A)-dependent snoRNA 3'-end processing"/>
    <property type="evidence" value="ECO:0007669"/>
    <property type="project" value="EnsemblFungi"/>
</dbReference>
<feature type="compositionally biased region" description="Basic residues" evidence="2">
    <location>
        <begin position="199"/>
        <end position="209"/>
    </location>
</feature>
<dbReference type="eggNOG" id="KOG4835">
    <property type="taxonomic scope" value="Eukaryota"/>
</dbReference>
<dbReference type="EMBL" id="HE580269">
    <property type="protein sequence ID" value="CCD23847.1"/>
    <property type="molecule type" value="Genomic_DNA"/>
</dbReference>
<feature type="coiled-coil region" evidence="1">
    <location>
        <begin position="86"/>
        <end position="117"/>
    </location>
</feature>
<gene>
    <name evidence="3" type="primary">NDAI0C01860</name>
    <name evidence="3" type="ordered locus">NDAI_0C01860</name>
</gene>
<dbReference type="GO" id="GO:0005634">
    <property type="term" value="C:nucleus"/>
    <property type="evidence" value="ECO:0007669"/>
    <property type="project" value="EnsemblFungi"/>
</dbReference>
<dbReference type="HOGENOM" id="CLU_101423_1_0_1"/>
<dbReference type="RefSeq" id="XP_003669090.1">
    <property type="nucleotide sequence ID" value="XM_003669042.1"/>
</dbReference>
<dbReference type="GO" id="GO:0071028">
    <property type="term" value="P:nuclear mRNA surveillance"/>
    <property type="evidence" value="ECO:0007669"/>
    <property type="project" value="EnsemblFungi"/>
</dbReference>
<name>G0W7T6_NAUDC</name>
<proteinExistence type="predicted"/>
<dbReference type="GO" id="GO:0000467">
    <property type="term" value="P:exonucleolytic trimming to generate mature 3'-end of 5.8S rRNA from tricistronic rRNA transcript (SSU-rRNA, 5.8S rRNA, LSU-rRNA)"/>
    <property type="evidence" value="ECO:0007669"/>
    <property type="project" value="EnsemblFungi"/>
</dbReference>
<dbReference type="GO" id="GO:0034475">
    <property type="term" value="P:U4 snRNA 3'-end processing"/>
    <property type="evidence" value="ECO:0007669"/>
    <property type="project" value="EnsemblFungi"/>
</dbReference>
<dbReference type="GO" id="GO:0071035">
    <property type="term" value="P:nuclear polyadenylation-dependent rRNA catabolic process"/>
    <property type="evidence" value="ECO:0007669"/>
    <property type="project" value="EnsemblFungi"/>
</dbReference>
<feature type="compositionally biased region" description="Basic residues" evidence="2">
    <location>
        <begin position="176"/>
        <end position="191"/>
    </location>
</feature>
<dbReference type="OrthoDB" id="1421013at2759"/>
<accession>G0W7T6</accession>
<dbReference type="GO" id="GO:0044877">
    <property type="term" value="F:protein-containing complex binding"/>
    <property type="evidence" value="ECO:0007669"/>
    <property type="project" value="EnsemblFungi"/>
</dbReference>
<evidence type="ECO:0000313" key="3">
    <source>
        <dbReference type="EMBL" id="CCD23847.1"/>
    </source>
</evidence>
<evidence type="ECO:0000256" key="2">
    <source>
        <dbReference type="SAM" id="MobiDB-lite"/>
    </source>
</evidence>
<organism evidence="3 4">
    <name type="scientific">Naumovozyma dairenensis (strain ATCC 10597 / BCRC 20456 / CBS 421 / NBRC 0211 / NRRL Y-12639)</name>
    <name type="common">Saccharomyces dairenensis</name>
    <dbReference type="NCBI Taxonomy" id="1071378"/>
    <lineage>
        <taxon>Eukaryota</taxon>
        <taxon>Fungi</taxon>
        <taxon>Dikarya</taxon>
        <taxon>Ascomycota</taxon>
        <taxon>Saccharomycotina</taxon>
        <taxon>Saccharomycetes</taxon>
        <taxon>Saccharomycetales</taxon>
        <taxon>Saccharomycetaceae</taxon>
        <taxon>Naumovozyma</taxon>
    </lineage>
</organism>
<feature type="compositionally biased region" description="Polar residues" evidence="2">
    <location>
        <begin position="143"/>
        <end position="160"/>
    </location>
</feature>
<dbReference type="AlphaFoldDB" id="G0W7T6"/>
<dbReference type="GO" id="GO:0071039">
    <property type="term" value="P:nuclear polyadenylation-dependent CUT catabolic process"/>
    <property type="evidence" value="ECO:0007669"/>
    <property type="project" value="EnsemblFungi"/>
</dbReference>
<feature type="region of interest" description="Disordered" evidence="2">
    <location>
        <begin position="131"/>
        <end position="209"/>
    </location>
</feature>
<evidence type="ECO:0000313" key="4">
    <source>
        <dbReference type="Proteomes" id="UP000000689"/>
    </source>
</evidence>
<protein>
    <recommendedName>
        <fullName evidence="5">Exosome complex protein</fullName>
    </recommendedName>
</protein>
<keyword evidence="1" id="KW-0175">Coiled coil</keyword>
<dbReference type="KEGG" id="ndi:NDAI_0C01860"/>
<evidence type="ECO:0000256" key="1">
    <source>
        <dbReference type="SAM" id="Coils"/>
    </source>
</evidence>
<dbReference type="GO" id="GO:0003690">
    <property type="term" value="F:double-stranded DNA binding"/>
    <property type="evidence" value="ECO:0007669"/>
    <property type="project" value="EnsemblFungi"/>
</dbReference>
<sequence length="209" mass="24346">MDQNLELQKIKPFLNNLQKQLNLLNPLLAKLTSKSLDDHLILINNEPERLELTNKFAYILTSLMFAYIKILNFKDLSNIQYELNRVKDYMQRANSLKNKLMEKNNSNEREKSNAKNLIISSLNRNDSAISNQNFQKGKHTKFNEQQSVTTTTNMTSVDNNSIDREAIMNNIVENKKKNKNKNKNKPSSKKQARTEKRTAQKMKNKISKD</sequence>
<dbReference type="GeneID" id="11496782"/>
<dbReference type="GO" id="GO:0000973">
    <property type="term" value="P:post-transcriptional tethering of RNA polymerase II gene DNA at nuclear periphery"/>
    <property type="evidence" value="ECO:0007669"/>
    <property type="project" value="EnsemblFungi"/>
</dbReference>
<dbReference type="Proteomes" id="UP000000689">
    <property type="component" value="Chromosome 3"/>
</dbReference>
<dbReference type="OMA" id="FQGTHTK"/>
<reference evidence="3 4" key="1">
    <citation type="journal article" date="2011" name="Proc. Natl. Acad. Sci. U.S.A.">
        <title>Evolutionary erosion of yeast sex chromosomes by mating-type switching accidents.</title>
        <authorList>
            <person name="Gordon J.L."/>
            <person name="Armisen D."/>
            <person name="Proux-Wera E."/>
            <person name="Oheigeartaigh S.S."/>
            <person name="Byrne K.P."/>
            <person name="Wolfe K.H."/>
        </authorList>
    </citation>
    <scope>NUCLEOTIDE SEQUENCE [LARGE SCALE GENOMIC DNA]</scope>
    <source>
        <strain evidence="4">ATCC 10597 / BCRC 20456 / CBS 421 / NBRC 0211 / NRRL Y-12639</strain>
    </source>
</reference>
<dbReference type="GO" id="GO:0003725">
    <property type="term" value="F:double-stranded RNA binding"/>
    <property type="evidence" value="ECO:0007669"/>
    <property type="project" value="EnsemblFungi"/>
</dbReference>
<keyword evidence="4" id="KW-1185">Reference proteome</keyword>
<dbReference type="GO" id="GO:0030234">
    <property type="term" value="F:enzyme regulator activity"/>
    <property type="evidence" value="ECO:0007669"/>
    <property type="project" value="EnsemblFungi"/>
</dbReference>